<feature type="compositionally biased region" description="Basic and acidic residues" evidence="1">
    <location>
        <begin position="82"/>
        <end position="93"/>
    </location>
</feature>
<accession>A0A2J6PLD1</accession>
<reference evidence="2 3" key="1">
    <citation type="submission" date="2016-05" db="EMBL/GenBank/DDBJ databases">
        <title>A degradative enzymes factory behind the ericoid mycorrhizal symbiosis.</title>
        <authorList>
            <consortium name="DOE Joint Genome Institute"/>
            <person name="Martino E."/>
            <person name="Morin E."/>
            <person name="Grelet G."/>
            <person name="Kuo A."/>
            <person name="Kohler A."/>
            <person name="Daghino S."/>
            <person name="Barry K."/>
            <person name="Choi C."/>
            <person name="Cichocki N."/>
            <person name="Clum A."/>
            <person name="Copeland A."/>
            <person name="Hainaut M."/>
            <person name="Haridas S."/>
            <person name="Labutti K."/>
            <person name="Lindquist E."/>
            <person name="Lipzen A."/>
            <person name="Khouja H.-R."/>
            <person name="Murat C."/>
            <person name="Ohm R."/>
            <person name="Olson A."/>
            <person name="Spatafora J."/>
            <person name="Veneault-Fourrey C."/>
            <person name="Henrissat B."/>
            <person name="Grigoriev I."/>
            <person name="Martin F."/>
            <person name="Perotto S."/>
        </authorList>
    </citation>
    <scope>NUCLEOTIDE SEQUENCE [LARGE SCALE GENOMIC DNA]</scope>
    <source>
        <strain evidence="2 3">UAMH 7357</strain>
    </source>
</reference>
<keyword evidence="3" id="KW-1185">Reference proteome</keyword>
<dbReference type="AlphaFoldDB" id="A0A2J6PLD1"/>
<proteinExistence type="predicted"/>
<dbReference type="EMBL" id="KZ613518">
    <property type="protein sequence ID" value="PMD14809.1"/>
    <property type="molecule type" value="Genomic_DNA"/>
</dbReference>
<protein>
    <submittedName>
        <fullName evidence="2">Uncharacterized protein</fullName>
    </submittedName>
</protein>
<evidence type="ECO:0000256" key="1">
    <source>
        <dbReference type="SAM" id="MobiDB-lite"/>
    </source>
</evidence>
<feature type="region of interest" description="Disordered" evidence="1">
    <location>
        <begin position="1"/>
        <end position="46"/>
    </location>
</feature>
<organism evidence="2 3">
    <name type="scientific">Hyaloscypha hepaticicola</name>
    <dbReference type="NCBI Taxonomy" id="2082293"/>
    <lineage>
        <taxon>Eukaryota</taxon>
        <taxon>Fungi</taxon>
        <taxon>Dikarya</taxon>
        <taxon>Ascomycota</taxon>
        <taxon>Pezizomycotina</taxon>
        <taxon>Leotiomycetes</taxon>
        <taxon>Helotiales</taxon>
        <taxon>Hyaloscyphaceae</taxon>
        <taxon>Hyaloscypha</taxon>
    </lineage>
</organism>
<gene>
    <name evidence="2" type="ORF">NA56DRAFT_363272</name>
</gene>
<sequence>MPPTNPWGKKPPQHNAASSGFPDLKPSKSNEAVPKPLAPKSQYEEDQKNELIALASIYEIRSMLRNTYQILRRRNSRNTSCDSDRHIPKDRTTSKHQGRWQLTRRDTV</sequence>
<evidence type="ECO:0000313" key="3">
    <source>
        <dbReference type="Proteomes" id="UP000235672"/>
    </source>
</evidence>
<evidence type="ECO:0000313" key="2">
    <source>
        <dbReference type="EMBL" id="PMD14809.1"/>
    </source>
</evidence>
<name>A0A2J6PLD1_9HELO</name>
<feature type="region of interest" description="Disordered" evidence="1">
    <location>
        <begin position="72"/>
        <end position="108"/>
    </location>
</feature>
<dbReference type="Proteomes" id="UP000235672">
    <property type="component" value="Unassembled WGS sequence"/>
</dbReference>